<keyword evidence="1" id="KW-0732">Signal</keyword>
<keyword evidence="3" id="KW-1185">Reference proteome</keyword>
<accession>A0A1M4TLB9</accession>
<evidence type="ECO:0008006" key="4">
    <source>
        <dbReference type="Google" id="ProtNLM"/>
    </source>
</evidence>
<dbReference type="SUPFAM" id="SSF56935">
    <property type="entry name" value="Porins"/>
    <property type="match status" value="1"/>
</dbReference>
<dbReference type="STRING" id="1484053.SAMN05444274_101389"/>
<name>A0A1M4TLB9_9BACT</name>
<feature type="signal peptide" evidence="1">
    <location>
        <begin position="1"/>
        <end position="22"/>
    </location>
</feature>
<dbReference type="OrthoDB" id="1491239at2"/>
<dbReference type="Gene3D" id="2.40.160.60">
    <property type="entry name" value="Outer membrane protein transport protein (OMPP1/FadL/TodX)"/>
    <property type="match status" value="1"/>
</dbReference>
<feature type="chain" id="PRO_5012115413" description="Long-chain fatty acid transport protein" evidence="1">
    <location>
        <begin position="23"/>
        <end position="414"/>
    </location>
</feature>
<sequence>MIQFKNIAFLLLLLFGSFMLHAQNTMSPYSIFGPGEMLPKGFGRSIGMGNSGIALSSGSQLNNLNPASYAGIEKHHVVFEFGVEGKFSTFKSYDDKMSGFNGSLKYVAMGYRVTPWLSSSIGLSPYSTVGYKINTENSMEGSLLNYNSSFEGSGGITLAYWAHSVKLSDNLFFGVNTSFLFGPLTQQESIYQSDLGMNYISVQNDYMSSFYFDFGLQYAIKKGNTEYRLGLTYAPEQSLRSKHTYTLMDGNYSTLAYDEESPGHITIPQTTGLGVSVQNGENYLVALDYRTEKWKGLHYPTMSGNFVNAHNFSVGTEFRPWRQSVTNVFYKNWVYRFGLNYNSTFLKLRNNRINEYSVNFGFGFPLRERGSSLNVAFEAGSNGTTENNLVRERFLLLHVNFSLNELWFFQRKFE</sequence>
<dbReference type="RefSeq" id="WP_072998408.1">
    <property type="nucleotide sequence ID" value="NZ_FQUM01000001.1"/>
</dbReference>
<dbReference type="AlphaFoldDB" id="A0A1M4TLB9"/>
<proteinExistence type="predicted"/>
<protein>
    <recommendedName>
        <fullName evidence="4">Long-chain fatty acid transport protein</fullName>
    </recommendedName>
</protein>
<organism evidence="2 3">
    <name type="scientific">Mariniphaga anaerophila</name>
    <dbReference type="NCBI Taxonomy" id="1484053"/>
    <lineage>
        <taxon>Bacteria</taxon>
        <taxon>Pseudomonadati</taxon>
        <taxon>Bacteroidota</taxon>
        <taxon>Bacteroidia</taxon>
        <taxon>Marinilabiliales</taxon>
        <taxon>Prolixibacteraceae</taxon>
        <taxon>Mariniphaga</taxon>
    </lineage>
</organism>
<dbReference type="EMBL" id="FQUM01000001">
    <property type="protein sequence ID" value="SHE45087.1"/>
    <property type="molecule type" value="Genomic_DNA"/>
</dbReference>
<gene>
    <name evidence="2" type="ORF">SAMN05444274_101389</name>
</gene>
<evidence type="ECO:0000313" key="2">
    <source>
        <dbReference type="EMBL" id="SHE45087.1"/>
    </source>
</evidence>
<reference evidence="2 3" key="1">
    <citation type="submission" date="2016-11" db="EMBL/GenBank/DDBJ databases">
        <authorList>
            <person name="Jaros S."/>
            <person name="Januszkiewicz K."/>
            <person name="Wedrychowicz H."/>
        </authorList>
    </citation>
    <scope>NUCLEOTIDE SEQUENCE [LARGE SCALE GENOMIC DNA]</scope>
    <source>
        <strain evidence="2 3">DSM 26910</strain>
    </source>
</reference>
<evidence type="ECO:0000313" key="3">
    <source>
        <dbReference type="Proteomes" id="UP000184164"/>
    </source>
</evidence>
<evidence type="ECO:0000256" key="1">
    <source>
        <dbReference type="SAM" id="SignalP"/>
    </source>
</evidence>
<dbReference type="Proteomes" id="UP000184164">
    <property type="component" value="Unassembled WGS sequence"/>
</dbReference>